<organism evidence="4 5">
    <name type="scientific">Candidatus Nitrospira inopinata</name>
    <dbReference type="NCBI Taxonomy" id="1715989"/>
    <lineage>
        <taxon>Bacteria</taxon>
        <taxon>Pseudomonadati</taxon>
        <taxon>Nitrospirota</taxon>
        <taxon>Nitrospiria</taxon>
        <taxon>Nitrospirales</taxon>
        <taxon>Nitrospiraceae</taxon>
        <taxon>Nitrospira</taxon>
    </lineage>
</organism>
<dbReference type="Proteomes" id="UP000066284">
    <property type="component" value="Chromosome 1"/>
</dbReference>
<evidence type="ECO:0000313" key="5">
    <source>
        <dbReference type="Proteomes" id="UP000066284"/>
    </source>
</evidence>
<dbReference type="GO" id="GO:0008713">
    <property type="term" value="F:ADP-heptose-lipopolysaccharide heptosyltransferase activity"/>
    <property type="evidence" value="ECO:0007669"/>
    <property type="project" value="TreeGrafter"/>
</dbReference>
<protein>
    <submittedName>
        <fullName evidence="4">Putative Glycosyl transferase, family 9</fullName>
        <ecNumber evidence="4">2.4.-.-</ecNumber>
    </submittedName>
</protein>
<feature type="region of interest" description="Disordered" evidence="3">
    <location>
        <begin position="330"/>
        <end position="362"/>
    </location>
</feature>
<keyword evidence="1 4" id="KW-0328">Glycosyltransferase</keyword>
<dbReference type="GO" id="GO:0005829">
    <property type="term" value="C:cytosol"/>
    <property type="evidence" value="ECO:0007669"/>
    <property type="project" value="TreeGrafter"/>
</dbReference>
<dbReference type="GO" id="GO:0009244">
    <property type="term" value="P:lipopolysaccharide core region biosynthetic process"/>
    <property type="evidence" value="ECO:0007669"/>
    <property type="project" value="TreeGrafter"/>
</dbReference>
<keyword evidence="5" id="KW-1185">Reference proteome</keyword>
<evidence type="ECO:0000313" key="4">
    <source>
        <dbReference type="EMBL" id="CUQ68305.1"/>
    </source>
</evidence>
<dbReference type="PANTHER" id="PTHR30160">
    <property type="entry name" value="TETRAACYLDISACCHARIDE 4'-KINASE-RELATED"/>
    <property type="match status" value="1"/>
</dbReference>
<dbReference type="EMBL" id="LN885086">
    <property type="protein sequence ID" value="CUQ68305.1"/>
    <property type="molecule type" value="Genomic_DNA"/>
</dbReference>
<feature type="compositionally biased region" description="Basic and acidic residues" evidence="3">
    <location>
        <begin position="330"/>
        <end position="339"/>
    </location>
</feature>
<accession>A0A0S4KV77</accession>
<dbReference type="Pfam" id="PF01075">
    <property type="entry name" value="Glyco_transf_9"/>
    <property type="match status" value="1"/>
</dbReference>
<dbReference type="STRING" id="1715989.NITINOP_3333"/>
<keyword evidence="2 4" id="KW-0808">Transferase</keyword>
<dbReference type="OrthoDB" id="9795016at2"/>
<dbReference type="EC" id="2.4.-.-" evidence="4"/>
<evidence type="ECO:0000256" key="2">
    <source>
        <dbReference type="ARBA" id="ARBA00022679"/>
    </source>
</evidence>
<reference evidence="5" key="1">
    <citation type="submission" date="2015-09" db="EMBL/GenBank/DDBJ databases">
        <authorList>
            <person name="Daims H."/>
        </authorList>
    </citation>
    <scope>NUCLEOTIDE SEQUENCE [LARGE SCALE GENOMIC DNA]</scope>
</reference>
<dbReference type="KEGG" id="nio:NITINOP_3333"/>
<dbReference type="Gene3D" id="3.40.50.2000">
    <property type="entry name" value="Glycogen Phosphorylase B"/>
    <property type="match status" value="2"/>
</dbReference>
<dbReference type="AlphaFoldDB" id="A0A0S4KV77"/>
<evidence type="ECO:0000256" key="3">
    <source>
        <dbReference type="SAM" id="MobiDB-lite"/>
    </source>
</evidence>
<dbReference type="InterPro" id="IPR002201">
    <property type="entry name" value="Glyco_trans_9"/>
</dbReference>
<name>A0A0S4KV77_9BACT</name>
<evidence type="ECO:0000256" key="1">
    <source>
        <dbReference type="ARBA" id="ARBA00022676"/>
    </source>
</evidence>
<dbReference type="InterPro" id="IPR051199">
    <property type="entry name" value="LPS_LOS_Heptosyltrfase"/>
</dbReference>
<gene>
    <name evidence="4" type="ORF">NITINOP_3333</name>
</gene>
<proteinExistence type="predicted"/>
<dbReference type="RefSeq" id="WP_062487511.1">
    <property type="nucleotide sequence ID" value="NZ_LN885086.1"/>
</dbReference>
<dbReference type="CDD" id="cd03789">
    <property type="entry name" value="GT9_LPS_heptosyltransferase"/>
    <property type="match status" value="1"/>
</dbReference>
<sequence>MPKTVLVIHPGSLGDVLLAVPALQRLRAGYPNHRYVLASHEPVGRLLSECNVVEEWVSFETGAIRDLLFGEESFPSSEKYSWIQDCELAIGWLKDDDGLIEKRLKMRGIGHVRIRSPFDPTVTATHQSDRFCEAIGQRGHGPAVVPRIPVPSVLKQSGEMCLAKRGIALDRPMVMIHPGSGSRAKCTRPEALASVIDELKNAETQCLLLEGPADREAVKAIVEKIGRPLPVLRDTDLTTVAGALLRARVYIGHDSGITHLAGLLRVPTVALFGPTDPARWAPKGSHVIVLHAGPCKCPSWEHVTACSERVCLAISPEQILDAWRKHEQSIIKSQDHHPDSTLSPPDPCAKVARSFSPSLLRT</sequence>
<dbReference type="SUPFAM" id="SSF53756">
    <property type="entry name" value="UDP-Glycosyltransferase/glycogen phosphorylase"/>
    <property type="match status" value="1"/>
</dbReference>